<evidence type="ECO:0000313" key="2">
    <source>
        <dbReference type="EMBL" id="KAF6755932.1"/>
    </source>
</evidence>
<dbReference type="AlphaFoldDB" id="A0A8H6I0Y0"/>
<sequence>MADPVTLANTIPGTLEARSGFGVTSGPMRPVVPGEERVERERSAGSGNSRLSSLDEPKLLPPAMMRGREGQHTDMHFTGAALETEQRAANEMGDAETLHHTRDATGKTSGPTQHAVPFKERVVGVAQKTRGTLLGKPELKEHGEAILQGRTTHAQDKHND</sequence>
<dbReference type="EMBL" id="JACGCI010000028">
    <property type="protein sequence ID" value="KAF6755932.1"/>
    <property type="molecule type" value="Genomic_DNA"/>
</dbReference>
<comment type="caution">
    <text evidence="2">The sequence shown here is derived from an EMBL/GenBank/DDBJ whole genome shotgun (WGS) entry which is preliminary data.</text>
</comment>
<organism evidence="2 3">
    <name type="scientific">Ephemerocybe angulata</name>
    <dbReference type="NCBI Taxonomy" id="980116"/>
    <lineage>
        <taxon>Eukaryota</taxon>
        <taxon>Fungi</taxon>
        <taxon>Dikarya</taxon>
        <taxon>Basidiomycota</taxon>
        <taxon>Agaricomycotina</taxon>
        <taxon>Agaricomycetes</taxon>
        <taxon>Agaricomycetidae</taxon>
        <taxon>Agaricales</taxon>
        <taxon>Agaricineae</taxon>
        <taxon>Psathyrellaceae</taxon>
        <taxon>Ephemerocybe</taxon>
    </lineage>
</organism>
<protein>
    <submittedName>
        <fullName evidence="2">Uncharacterized protein</fullName>
    </submittedName>
</protein>
<reference evidence="2 3" key="1">
    <citation type="submission" date="2020-07" db="EMBL/GenBank/DDBJ databases">
        <title>Comparative genomics of pyrophilous fungi reveals a link between fire events and developmental genes.</title>
        <authorList>
            <consortium name="DOE Joint Genome Institute"/>
            <person name="Steindorff A.S."/>
            <person name="Carver A."/>
            <person name="Calhoun S."/>
            <person name="Stillman K."/>
            <person name="Liu H."/>
            <person name="Lipzen A."/>
            <person name="Pangilinan J."/>
            <person name="Labutti K."/>
            <person name="Bruns T.D."/>
            <person name="Grigoriev I.V."/>
        </authorList>
    </citation>
    <scope>NUCLEOTIDE SEQUENCE [LARGE SCALE GENOMIC DNA]</scope>
    <source>
        <strain evidence="2 3">CBS 144469</strain>
    </source>
</reference>
<feature type="compositionally biased region" description="Basic and acidic residues" evidence="1">
    <location>
        <begin position="34"/>
        <end position="43"/>
    </location>
</feature>
<gene>
    <name evidence="2" type="ORF">DFP72DRAFT_895630</name>
</gene>
<proteinExistence type="predicted"/>
<feature type="region of interest" description="Disordered" evidence="1">
    <location>
        <begin position="129"/>
        <end position="160"/>
    </location>
</feature>
<evidence type="ECO:0000313" key="3">
    <source>
        <dbReference type="Proteomes" id="UP000521943"/>
    </source>
</evidence>
<feature type="region of interest" description="Disordered" evidence="1">
    <location>
        <begin position="17"/>
        <end position="66"/>
    </location>
</feature>
<dbReference type="OrthoDB" id="3361009at2759"/>
<accession>A0A8H6I0Y0</accession>
<name>A0A8H6I0Y0_9AGAR</name>
<evidence type="ECO:0000256" key="1">
    <source>
        <dbReference type="SAM" id="MobiDB-lite"/>
    </source>
</evidence>
<dbReference type="Proteomes" id="UP000521943">
    <property type="component" value="Unassembled WGS sequence"/>
</dbReference>
<keyword evidence="3" id="KW-1185">Reference proteome</keyword>